<gene>
    <name evidence="5" type="ORF">SpAn4DRAFT_0599</name>
</gene>
<dbReference type="Proteomes" id="UP000049855">
    <property type="component" value="Unassembled WGS sequence"/>
</dbReference>
<accession>A0A0U1L357</accession>
<organism evidence="5 6">
    <name type="scientific">Sporomusa ovata</name>
    <dbReference type="NCBI Taxonomy" id="2378"/>
    <lineage>
        <taxon>Bacteria</taxon>
        <taxon>Bacillati</taxon>
        <taxon>Bacillota</taxon>
        <taxon>Negativicutes</taxon>
        <taxon>Selenomonadales</taxon>
        <taxon>Sporomusaceae</taxon>
        <taxon>Sporomusa</taxon>
    </lineage>
</organism>
<evidence type="ECO:0000256" key="3">
    <source>
        <dbReference type="ARBA" id="ARBA00013368"/>
    </source>
</evidence>
<dbReference type="PANTHER" id="PTHR32114:SF2">
    <property type="entry name" value="ABC TRANSPORTER ABCH.3"/>
    <property type="match status" value="1"/>
</dbReference>
<evidence type="ECO:0000313" key="6">
    <source>
        <dbReference type="Proteomes" id="UP000049855"/>
    </source>
</evidence>
<comment type="subunit">
    <text evidence="2">Heterodimer of SbcC and SbcD.</text>
</comment>
<comment type="similarity">
    <text evidence="1">Belongs to the SMC family. SbcC subfamily.</text>
</comment>
<reference evidence="6" key="1">
    <citation type="submission" date="2015-03" db="EMBL/GenBank/DDBJ databases">
        <authorList>
            <person name="Nijsse Bart"/>
        </authorList>
    </citation>
    <scope>NUCLEOTIDE SEQUENCE [LARGE SCALE GENOMIC DNA]</scope>
</reference>
<evidence type="ECO:0000256" key="1">
    <source>
        <dbReference type="ARBA" id="ARBA00006930"/>
    </source>
</evidence>
<evidence type="ECO:0000256" key="4">
    <source>
        <dbReference type="SAM" id="Coils"/>
    </source>
</evidence>
<dbReference type="PANTHER" id="PTHR32114">
    <property type="entry name" value="ABC TRANSPORTER ABCH.3"/>
    <property type="match status" value="1"/>
</dbReference>
<proteinExistence type="inferred from homology"/>
<dbReference type="AlphaFoldDB" id="A0A0U1L357"/>
<protein>
    <recommendedName>
        <fullName evidence="3">Nuclease SbcCD subunit C</fullName>
    </recommendedName>
</protein>
<sequence length="759" mass="85111">MQRQSGDVWASKSGASIAETQKKIIDLLNLDADTFAASSMILQGDAGNFTKRPAGQRKAILAQILQLDQYETLQEKARAKASEANIALERIKVQMSALNKRLAGRDSIEGDKLLAETQLLTLGNNIQKTETMLQEAQVELADLQARINQADELAQRATVLRQELTTKTTERDRQQQRLNDAEFILNQEQAVLAAVTEHEGLRDGITALKVKKDQQNAIFEEASRLKNELTTVTTSLDKTIAEIQKLEINISDRPRLEASKTDYDTAVNRLTECQKEHEEDQRLYGVVKDCRDQLLRAEDRYLSEEKVYKQKIESLEAKTAMLADANCVNIESAQCRFLVDAVNAKGELVTTNENYNLWKVAADKEIVDLQATLKIAETKRTEYKTSVNLNPLEPHELQEKIDQLKPDVDLLAKLAAMVPLLDNLRVQRIDTETRQIDINTRLEDMRNQYRSLSDGLKELPGKEKRVTELQPLVLLKDRLPAAREAKDSATRTLENLTTELNGLTNQITTLEQEHTLLLGNADTLRQEAQDKVNGLRTTIDTYRTEQTILTAKLGGIQAKLDALEADALQYQTLLVEMAPLAKKLARWQTLTKAFGRDGIQALILENAVPELERIANDILGLMSGGKNYLRFETQKELKSRSGMAETLDIIVGDWAGERIYETYSGGEQLRIDFAIRFALAEMLARRAGARVDWLTIDEGFGSQSDEFLPMVIEAVQSVANRFGMVLVISHVKAVQEAFGERIEFHPATEEGTAAEVKVA</sequence>
<evidence type="ECO:0000256" key="2">
    <source>
        <dbReference type="ARBA" id="ARBA00011322"/>
    </source>
</evidence>
<dbReference type="EMBL" id="CTRP01000014">
    <property type="protein sequence ID" value="CQR74137.1"/>
    <property type="molecule type" value="Genomic_DNA"/>
</dbReference>
<evidence type="ECO:0000313" key="5">
    <source>
        <dbReference type="EMBL" id="CQR74137.1"/>
    </source>
</evidence>
<dbReference type="Gene3D" id="3.40.50.300">
    <property type="entry name" value="P-loop containing nucleotide triphosphate hydrolases"/>
    <property type="match status" value="2"/>
</dbReference>
<keyword evidence="6" id="KW-1185">Reference proteome</keyword>
<feature type="coiled-coil region" evidence="4">
    <location>
        <begin position="479"/>
        <end position="545"/>
    </location>
</feature>
<feature type="coiled-coil region" evidence="4">
    <location>
        <begin position="67"/>
        <end position="160"/>
    </location>
</feature>
<dbReference type="InterPro" id="IPR027417">
    <property type="entry name" value="P-loop_NTPase"/>
</dbReference>
<keyword evidence="4" id="KW-0175">Coiled coil</keyword>
<name>A0A0U1L357_9FIRM</name>
<dbReference type="SUPFAM" id="SSF52540">
    <property type="entry name" value="P-loop containing nucleoside triphosphate hydrolases"/>
    <property type="match status" value="1"/>
</dbReference>